<dbReference type="NCBIfam" id="TIGR02937">
    <property type="entry name" value="sigma70-ECF"/>
    <property type="match status" value="1"/>
</dbReference>
<feature type="compositionally biased region" description="Polar residues" evidence="5">
    <location>
        <begin position="203"/>
        <end position="220"/>
    </location>
</feature>
<reference evidence="8 9" key="1">
    <citation type="submission" date="2016-11" db="EMBL/GenBank/DDBJ databases">
        <authorList>
            <person name="Jaros S."/>
            <person name="Januszkiewicz K."/>
            <person name="Wedrychowicz H."/>
        </authorList>
    </citation>
    <scope>NUCLEOTIDE SEQUENCE [LARGE SCALE GENOMIC DNA]</scope>
    <source>
        <strain evidence="8 9">DSM 16112</strain>
    </source>
</reference>
<dbReference type="Pfam" id="PF04542">
    <property type="entry name" value="Sigma70_r2"/>
    <property type="match status" value="1"/>
</dbReference>
<protein>
    <submittedName>
        <fullName evidence="8">RNA polymerase sigma-70 factor, ECF subfamily</fullName>
    </submittedName>
</protein>
<dbReference type="GO" id="GO:0016987">
    <property type="term" value="F:sigma factor activity"/>
    <property type="evidence" value="ECO:0007669"/>
    <property type="project" value="UniProtKB-KW"/>
</dbReference>
<feature type="domain" description="RNA polymerase sigma factor 70 region 4 type 2" evidence="7">
    <location>
        <begin position="118"/>
        <end position="167"/>
    </location>
</feature>
<comment type="similarity">
    <text evidence="1">Belongs to the sigma-70 factor family. ECF subfamily.</text>
</comment>
<dbReference type="InterPro" id="IPR039425">
    <property type="entry name" value="RNA_pol_sigma-70-like"/>
</dbReference>
<dbReference type="SUPFAM" id="SSF88659">
    <property type="entry name" value="Sigma3 and sigma4 domains of RNA polymerase sigma factors"/>
    <property type="match status" value="1"/>
</dbReference>
<evidence type="ECO:0000256" key="3">
    <source>
        <dbReference type="ARBA" id="ARBA00023082"/>
    </source>
</evidence>
<dbReference type="GO" id="GO:0003677">
    <property type="term" value="F:DNA binding"/>
    <property type="evidence" value="ECO:0007669"/>
    <property type="project" value="InterPro"/>
</dbReference>
<sequence length="220" mass="25078">MEKRQLASSGQLAHAYTRLRAPLLRVLQRLLPSPHDAEDALHKTFARYANAARQVPEDEQAPYLHRCAVNVARDFWKLPEQKLEHLSLEDNIDLLEALAAEQESTDPAALLEQTQRERLLEQAMAELPERQRDVLVWHRIDGLSQSEIAERMGVSRRTVYSQLQAALDYCQQRVRYPSAQAMQQAIGQQNQRHNAKQPADAAQQANHKSQTQGPQQGPIR</sequence>
<dbReference type="PANTHER" id="PTHR43133">
    <property type="entry name" value="RNA POLYMERASE ECF-TYPE SIGMA FACTO"/>
    <property type="match status" value="1"/>
</dbReference>
<feature type="compositionally biased region" description="Low complexity" evidence="5">
    <location>
        <begin position="181"/>
        <end position="191"/>
    </location>
</feature>
<keyword evidence="2" id="KW-0805">Transcription regulation</keyword>
<evidence type="ECO:0000313" key="9">
    <source>
        <dbReference type="Proteomes" id="UP000184327"/>
    </source>
</evidence>
<keyword evidence="3" id="KW-0731">Sigma factor</keyword>
<feature type="region of interest" description="Disordered" evidence="5">
    <location>
        <begin position="181"/>
        <end position="220"/>
    </location>
</feature>
<dbReference type="InterPro" id="IPR036388">
    <property type="entry name" value="WH-like_DNA-bd_sf"/>
</dbReference>
<name>A0A1M5AVI1_9BURK</name>
<dbReference type="InterPro" id="IPR013324">
    <property type="entry name" value="RNA_pol_sigma_r3/r4-like"/>
</dbReference>
<dbReference type="Proteomes" id="UP000184327">
    <property type="component" value="Unassembled WGS sequence"/>
</dbReference>
<dbReference type="AlphaFoldDB" id="A0A1M5AVI1"/>
<evidence type="ECO:0000313" key="8">
    <source>
        <dbReference type="EMBL" id="SHF34215.1"/>
    </source>
</evidence>
<dbReference type="SUPFAM" id="SSF88946">
    <property type="entry name" value="Sigma2 domain of RNA polymerase sigma factors"/>
    <property type="match status" value="1"/>
</dbReference>
<dbReference type="STRING" id="1122156.SAMN02745117_01753"/>
<dbReference type="InterPro" id="IPR007627">
    <property type="entry name" value="RNA_pol_sigma70_r2"/>
</dbReference>
<dbReference type="EMBL" id="FQUZ01000019">
    <property type="protein sequence ID" value="SHF34215.1"/>
    <property type="molecule type" value="Genomic_DNA"/>
</dbReference>
<proteinExistence type="inferred from homology"/>
<dbReference type="InterPro" id="IPR014284">
    <property type="entry name" value="RNA_pol_sigma-70_dom"/>
</dbReference>
<dbReference type="Gene3D" id="1.10.1740.10">
    <property type="match status" value="1"/>
</dbReference>
<evidence type="ECO:0000256" key="2">
    <source>
        <dbReference type="ARBA" id="ARBA00023015"/>
    </source>
</evidence>
<gene>
    <name evidence="8" type="ORF">SAMN02745117_01753</name>
</gene>
<dbReference type="InterPro" id="IPR013249">
    <property type="entry name" value="RNA_pol_sigma70_r4_t2"/>
</dbReference>
<dbReference type="RefSeq" id="WP_073356317.1">
    <property type="nucleotide sequence ID" value="NZ_FQUZ01000019.1"/>
</dbReference>
<evidence type="ECO:0000256" key="4">
    <source>
        <dbReference type="ARBA" id="ARBA00023163"/>
    </source>
</evidence>
<evidence type="ECO:0000256" key="1">
    <source>
        <dbReference type="ARBA" id="ARBA00010641"/>
    </source>
</evidence>
<dbReference type="InterPro" id="IPR013325">
    <property type="entry name" value="RNA_pol_sigma_r2"/>
</dbReference>
<dbReference type="GO" id="GO:0006352">
    <property type="term" value="P:DNA-templated transcription initiation"/>
    <property type="evidence" value="ECO:0007669"/>
    <property type="project" value="InterPro"/>
</dbReference>
<accession>A0A1M5AVI1</accession>
<feature type="domain" description="RNA polymerase sigma-70 region 2" evidence="6">
    <location>
        <begin position="16"/>
        <end position="77"/>
    </location>
</feature>
<keyword evidence="9" id="KW-1185">Reference proteome</keyword>
<dbReference type="PANTHER" id="PTHR43133:SF63">
    <property type="entry name" value="RNA POLYMERASE SIGMA FACTOR FECI-RELATED"/>
    <property type="match status" value="1"/>
</dbReference>
<evidence type="ECO:0000256" key="5">
    <source>
        <dbReference type="SAM" id="MobiDB-lite"/>
    </source>
</evidence>
<dbReference type="CDD" id="cd06171">
    <property type="entry name" value="Sigma70_r4"/>
    <property type="match status" value="1"/>
</dbReference>
<evidence type="ECO:0000259" key="6">
    <source>
        <dbReference type="Pfam" id="PF04542"/>
    </source>
</evidence>
<keyword evidence="4" id="KW-0804">Transcription</keyword>
<dbReference type="Gene3D" id="1.10.10.10">
    <property type="entry name" value="Winged helix-like DNA-binding domain superfamily/Winged helix DNA-binding domain"/>
    <property type="match status" value="1"/>
</dbReference>
<dbReference type="Pfam" id="PF08281">
    <property type="entry name" value="Sigma70_r4_2"/>
    <property type="match status" value="1"/>
</dbReference>
<evidence type="ECO:0000259" key="7">
    <source>
        <dbReference type="Pfam" id="PF08281"/>
    </source>
</evidence>
<organism evidence="8 9">
    <name type="scientific">Lampropedia hyalina DSM 16112</name>
    <dbReference type="NCBI Taxonomy" id="1122156"/>
    <lineage>
        <taxon>Bacteria</taxon>
        <taxon>Pseudomonadati</taxon>
        <taxon>Pseudomonadota</taxon>
        <taxon>Betaproteobacteria</taxon>
        <taxon>Burkholderiales</taxon>
        <taxon>Comamonadaceae</taxon>
        <taxon>Lampropedia</taxon>
    </lineage>
</organism>